<keyword evidence="4" id="KW-1185">Reference proteome</keyword>
<evidence type="ECO:0000313" key="2">
    <source>
        <dbReference type="EMBL" id="QFY57152.1"/>
    </source>
</evidence>
<evidence type="ECO:0000313" key="4">
    <source>
        <dbReference type="Proteomes" id="UP000344571"/>
    </source>
</evidence>
<dbReference type="EMBL" id="CP033116">
    <property type="protein sequence ID" value="QFY57152.1"/>
    <property type="molecule type" value="Genomic_DNA"/>
</dbReference>
<reference evidence="2 4" key="2">
    <citation type="submission" date="2018-10" db="EMBL/GenBank/DDBJ databases">
        <title>Complete genome sequence of Pseudomonas pelagia strain Kongs-67.</title>
        <authorList>
            <person name="Sinha R.K."/>
            <person name="Krishnan K."/>
        </authorList>
    </citation>
    <scope>NUCLEOTIDE SEQUENCE [LARGE SCALE GENOMIC DNA]</scope>
    <source>
        <strain evidence="2 4">Kongs-67</strain>
    </source>
</reference>
<dbReference type="AlphaFoldDB" id="A0AA91U0N5"/>
<sequence length="70" mass="7793">MAEFGIVLDINTVLEGPVSKMAALGAQTVQRFARWQSVQGWVIETKKAPAFAEAFLFIWRRDSPPLSVSK</sequence>
<reference evidence="1 3" key="1">
    <citation type="submission" date="2017-09" db="EMBL/GenBank/DDBJ databases">
        <title>Bacterial and phytoplankton interrelationship in Kongsfjorden, an Arctic fjord.</title>
        <authorList>
            <person name="Sinha R."/>
            <person name="Krishnan K."/>
        </authorList>
    </citation>
    <scope>NUCLEOTIDE SEQUENCE [LARGE SCALE GENOMIC DNA]</scope>
    <source>
        <strain evidence="1 3">58</strain>
    </source>
</reference>
<organism evidence="1 3">
    <name type="scientific">Halopseudomonas pelagia</name>
    <dbReference type="NCBI Taxonomy" id="553151"/>
    <lineage>
        <taxon>Bacteria</taxon>
        <taxon>Pseudomonadati</taxon>
        <taxon>Pseudomonadota</taxon>
        <taxon>Gammaproteobacteria</taxon>
        <taxon>Pseudomonadales</taxon>
        <taxon>Pseudomonadaceae</taxon>
        <taxon>Halopseudomonas</taxon>
    </lineage>
</organism>
<evidence type="ECO:0000313" key="3">
    <source>
        <dbReference type="Proteomes" id="UP000243750"/>
    </source>
</evidence>
<proteinExistence type="predicted"/>
<name>A0AA91U0N5_9GAMM</name>
<dbReference type="Proteomes" id="UP000344571">
    <property type="component" value="Chromosome"/>
</dbReference>
<accession>A0AA91U0N5</accession>
<gene>
    <name evidence="1" type="ORF">CO192_16670</name>
    <name evidence="2" type="ORF">EAO82_12725</name>
</gene>
<dbReference type="EMBL" id="NWMT01000221">
    <property type="protein sequence ID" value="PCC98211.1"/>
    <property type="molecule type" value="Genomic_DNA"/>
</dbReference>
<dbReference type="Proteomes" id="UP000243750">
    <property type="component" value="Unassembled WGS sequence"/>
</dbReference>
<protein>
    <submittedName>
        <fullName evidence="1">Uncharacterized protein</fullName>
    </submittedName>
</protein>
<evidence type="ECO:0000313" key="1">
    <source>
        <dbReference type="EMBL" id="PCC98211.1"/>
    </source>
</evidence>